<accession>A0A4Q2UGP5</accession>
<comment type="caution">
    <text evidence="1">The sequence shown here is derived from an EMBL/GenBank/DDBJ whole genome shotgun (WGS) entry which is preliminary data.</text>
</comment>
<protein>
    <submittedName>
        <fullName evidence="1">DUF4279 domain-containing protein</fullName>
    </submittedName>
</protein>
<dbReference type="Pfam" id="PF14106">
    <property type="entry name" value="DUF4279"/>
    <property type="match status" value="1"/>
</dbReference>
<gene>
    <name evidence="1" type="ORF">D3273_01125</name>
</gene>
<dbReference type="InterPro" id="IPR025459">
    <property type="entry name" value="DUF4279"/>
</dbReference>
<dbReference type="Proteomes" id="UP000290759">
    <property type="component" value="Unassembled WGS sequence"/>
</dbReference>
<dbReference type="RefSeq" id="WP_129222744.1">
    <property type="nucleotide sequence ID" value="NZ_QYBB01000001.1"/>
</dbReference>
<dbReference type="OrthoDB" id="6025978at2"/>
<evidence type="ECO:0000313" key="1">
    <source>
        <dbReference type="EMBL" id="RYC33885.1"/>
    </source>
</evidence>
<sequence>MGELFESVATLRFFGDELIPDRLSEMLGGHPTLSSRKGDPVRLAENGSEVRAPTGSWRLKTARLRPGDLDRHVIELFRHLTDDLEVWRMLSYQFKADVFFGIQLATYNEGVSLSLESLQAGSSRGLTFDFDLYGSEVHIAG</sequence>
<proteinExistence type="predicted"/>
<reference evidence="1 2" key="2">
    <citation type="submission" date="2019-02" db="EMBL/GenBank/DDBJ databases">
        <title>'Lichenibacterium ramalinii' gen. nov. sp. nov., 'Lichenibacterium minor' gen. nov. sp. nov.</title>
        <authorList>
            <person name="Pankratov T."/>
        </authorList>
    </citation>
    <scope>NUCLEOTIDE SEQUENCE [LARGE SCALE GENOMIC DNA]</scope>
    <source>
        <strain evidence="1 2">RmlP026</strain>
    </source>
</reference>
<reference evidence="1 2" key="1">
    <citation type="submission" date="2018-12" db="EMBL/GenBank/DDBJ databases">
        <authorList>
            <person name="Grouzdev D.S."/>
            <person name="Krutkina M.S."/>
        </authorList>
    </citation>
    <scope>NUCLEOTIDE SEQUENCE [LARGE SCALE GENOMIC DNA]</scope>
    <source>
        <strain evidence="1 2">RmlP026</strain>
    </source>
</reference>
<evidence type="ECO:0000313" key="2">
    <source>
        <dbReference type="Proteomes" id="UP000290759"/>
    </source>
</evidence>
<dbReference type="AlphaFoldDB" id="A0A4Q2UGP5"/>
<keyword evidence="2" id="KW-1185">Reference proteome</keyword>
<organism evidence="1 2">
    <name type="scientific">Lichenibacterium minor</name>
    <dbReference type="NCBI Taxonomy" id="2316528"/>
    <lineage>
        <taxon>Bacteria</taxon>
        <taxon>Pseudomonadati</taxon>
        <taxon>Pseudomonadota</taxon>
        <taxon>Alphaproteobacteria</taxon>
        <taxon>Hyphomicrobiales</taxon>
        <taxon>Lichenihabitantaceae</taxon>
        <taxon>Lichenibacterium</taxon>
    </lineage>
</organism>
<name>A0A4Q2UGP5_9HYPH</name>
<dbReference type="EMBL" id="QYBB01000001">
    <property type="protein sequence ID" value="RYC33885.1"/>
    <property type="molecule type" value="Genomic_DNA"/>
</dbReference>